<reference evidence="2" key="1">
    <citation type="submission" date="2018-02" db="EMBL/GenBank/DDBJ databases">
        <authorList>
            <person name="Cohen D.B."/>
            <person name="Kent A.D."/>
        </authorList>
    </citation>
    <scope>NUCLEOTIDE SEQUENCE</scope>
</reference>
<organism evidence="2">
    <name type="scientific">Fagus sylvatica</name>
    <name type="common">Beechnut</name>
    <dbReference type="NCBI Taxonomy" id="28930"/>
    <lineage>
        <taxon>Eukaryota</taxon>
        <taxon>Viridiplantae</taxon>
        <taxon>Streptophyta</taxon>
        <taxon>Embryophyta</taxon>
        <taxon>Tracheophyta</taxon>
        <taxon>Spermatophyta</taxon>
        <taxon>Magnoliopsida</taxon>
        <taxon>eudicotyledons</taxon>
        <taxon>Gunneridae</taxon>
        <taxon>Pentapetalae</taxon>
        <taxon>rosids</taxon>
        <taxon>fabids</taxon>
        <taxon>Fagales</taxon>
        <taxon>Fagaceae</taxon>
        <taxon>Fagus</taxon>
    </lineage>
</organism>
<proteinExistence type="predicted"/>
<dbReference type="GO" id="GO:0006952">
    <property type="term" value="P:defense response"/>
    <property type="evidence" value="ECO:0007669"/>
    <property type="project" value="UniProtKB-KW"/>
</dbReference>
<dbReference type="PANTHER" id="PTHR36766:SF40">
    <property type="entry name" value="DISEASE RESISTANCE PROTEIN RGA3"/>
    <property type="match status" value="1"/>
</dbReference>
<dbReference type="Gene3D" id="3.80.10.10">
    <property type="entry name" value="Ribonuclease Inhibitor"/>
    <property type="match status" value="2"/>
</dbReference>
<evidence type="ECO:0000313" key="2">
    <source>
        <dbReference type="EMBL" id="SPD12985.1"/>
    </source>
</evidence>
<gene>
    <name evidence="2" type="ORF">FSB_LOCUS40867</name>
</gene>
<name>A0A2N9HLY1_FAGSY</name>
<dbReference type="SUPFAM" id="SSF52058">
    <property type="entry name" value="L domain-like"/>
    <property type="match status" value="1"/>
</dbReference>
<accession>A0A2N9HLY1</accession>
<keyword evidence="1" id="KW-0611">Plant defense</keyword>
<protein>
    <recommendedName>
        <fullName evidence="3">Reverse transcriptase zinc-binding domain-containing protein</fullName>
    </recommendedName>
</protein>
<dbReference type="PANTHER" id="PTHR36766">
    <property type="entry name" value="PLANT BROAD-SPECTRUM MILDEW RESISTANCE PROTEIN RPW8"/>
    <property type="match status" value="1"/>
</dbReference>
<dbReference type="InterPro" id="IPR032675">
    <property type="entry name" value="LRR_dom_sf"/>
</dbReference>
<evidence type="ECO:0008006" key="3">
    <source>
        <dbReference type="Google" id="ProtNLM"/>
    </source>
</evidence>
<evidence type="ECO:0000256" key="1">
    <source>
        <dbReference type="ARBA" id="ARBA00022821"/>
    </source>
</evidence>
<dbReference type="AlphaFoldDB" id="A0A2N9HLY1"/>
<sequence length="517" mass="58618">MPGSQIQLDGHFERCRFETLKYMDFQSCKNIRKVPDLLMIAPNIKKLDLYNCENLVEVHDSVGLLNKLEFWGLSYCKNLKILPRSLQLKSLKEFYLYGCESLEKFPDIQQGTERSALPSSELQGSLKLSICCKNLKELPSSISNLQNLRELHLYDCENFPKGMDTPGCFPKLERLSFCDSNTTTLPEIASIFPQLKTLQINGCWNLRKIPTLPPCIQSISCKKLLFIGFTIKKRIIESGLPQNIVCARRSSYQASASKTKSTVGYHLVLPGTRIPKWFNHQSVGSSISFSVGREFPPLAFCVALKVRFKVSEKTTEVLPFEQKLVRCSKRQDAHCPLCEIAEDSVFHLFQCCPYAKGVWYGGRWGFRVEMIQAQSVKEFVEHIIDPPGELLAERVTKDEFTLYATLAMKILWDAREEALVSSTKASIYQLAHRLNKEYVYYSRSLEITRGTEEQNSGSGWTRPPDQWVKLNFDASCDQNNAGLAIVLSDQEGNGRSIRRGISLCSKMGNAIGKRGEI</sequence>
<dbReference type="EMBL" id="OIVN01003692">
    <property type="protein sequence ID" value="SPD12985.1"/>
    <property type="molecule type" value="Genomic_DNA"/>
</dbReference>